<keyword evidence="2" id="KW-1185">Reference proteome</keyword>
<reference evidence="2" key="1">
    <citation type="journal article" date="2019" name="Int. J. Syst. Evol. Microbiol.">
        <title>The Global Catalogue of Microorganisms (GCM) 10K type strain sequencing project: providing services to taxonomists for standard genome sequencing and annotation.</title>
        <authorList>
            <consortium name="The Broad Institute Genomics Platform"/>
            <consortium name="The Broad Institute Genome Sequencing Center for Infectious Disease"/>
            <person name="Wu L."/>
            <person name="Ma J."/>
        </authorList>
    </citation>
    <scope>NUCLEOTIDE SEQUENCE [LARGE SCALE GENOMIC DNA]</scope>
    <source>
        <strain evidence="2">JCM 18081</strain>
    </source>
</reference>
<protein>
    <submittedName>
        <fullName evidence="1">Uncharacterized protein</fullName>
    </submittedName>
</protein>
<dbReference type="Proteomes" id="UP001501265">
    <property type="component" value="Unassembled WGS sequence"/>
</dbReference>
<evidence type="ECO:0000313" key="1">
    <source>
        <dbReference type="EMBL" id="GAA4803304.1"/>
    </source>
</evidence>
<dbReference type="EMBL" id="BAABIG010000033">
    <property type="protein sequence ID" value="GAA4803304.1"/>
    <property type="molecule type" value="Genomic_DNA"/>
</dbReference>
<sequence length="79" mass="8354">MARAPARAGETEITGHDLELERWVAASEQIAAGAHTDPVVIRRLLDELREAGLVGSRWGVGAGWPADARAGVDGIARRA</sequence>
<dbReference type="SUPFAM" id="SSF46785">
    <property type="entry name" value="Winged helix' DNA-binding domain"/>
    <property type="match status" value="1"/>
</dbReference>
<organism evidence="1 2">
    <name type="scientific">Streptomyces ziwulingensis</name>
    <dbReference type="NCBI Taxonomy" id="1045501"/>
    <lineage>
        <taxon>Bacteria</taxon>
        <taxon>Bacillati</taxon>
        <taxon>Actinomycetota</taxon>
        <taxon>Actinomycetes</taxon>
        <taxon>Kitasatosporales</taxon>
        <taxon>Streptomycetaceae</taxon>
        <taxon>Streptomyces</taxon>
    </lineage>
</organism>
<dbReference type="InterPro" id="IPR036390">
    <property type="entry name" value="WH_DNA-bd_sf"/>
</dbReference>
<proteinExistence type="predicted"/>
<name>A0ABP9C5N8_9ACTN</name>
<evidence type="ECO:0000313" key="2">
    <source>
        <dbReference type="Proteomes" id="UP001501265"/>
    </source>
</evidence>
<gene>
    <name evidence="1" type="ORF">GCM10023220_35650</name>
</gene>
<comment type="caution">
    <text evidence="1">The sequence shown here is derived from an EMBL/GenBank/DDBJ whole genome shotgun (WGS) entry which is preliminary data.</text>
</comment>
<accession>A0ABP9C5N8</accession>